<reference evidence="1" key="1">
    <citation type="submission" date="2019-03" db="EMBL/GenBank/DDBJ databases">
        <title>Single cell metagenomics reveals metabolic interactions within the superorganism composed of flagellate Streblomastix strix and complex community of Bacteroidetes bacteria on its surface.</title>
        <authorList>
            <person name="Treitli S.C."/>
            <person name="Kolisko M."/>
            <person name="Husnik F."/>
            <person name="Keeling P."/>
            <person name="Hampl V."/>
        </authorList>
    </citation>
    <scope>NUCLEOTIDE SEQUENCE</scope>
    <source>
        <strain evidence="1">STM</strain>
    </source>
</reference>
<comment type="caution">
    <text evidence="1">The sequence shown here is derived from an EMBL/GenBank/DDBJ whole genome shotgun (WGS) entry which is preliminary data.</text>
</comment>
<dbReference type="EMBL" id="SNRY01002871">
    <property type="protein sequence ID" value="KAA6323158.1"/>
    <property type="molecule type" value="Genomic_DNA"/>
</dbReference>
<gene>
    <name evidence="1" type="ORF">EZS27_027376</name>
</gene>
<dbReference type="AlphaFoldDB" id="A0A5J4QQ03"/>
<proteinExistence type="predicted"/>
<protein>
    <submittedName>
        <fullName evidence="1">Uncharacterized protein</fullName>
    </submittedName>
</protein>
<organism evidence="1">
    <name type="scientific">termite gut metagenome</name>
    <dbReference type="NCBI Taxonomy" id="433724"/>
    <lineage>
        <taxon>unclassified sequences</taxon>
        <taxon>metagenomes</taxon>
        <taxon>organismal metagenomes</taxon>
    </lineage>
</organism>
<name>A0A5J4QQ03_9ZZZZ</name>
<accession>A0A5J4QQ03</accession>
<sequence>MDMRKINYEESNQVIWMFDVVSENKICQFSI</sequence>
<evidence type="ECO:0000313" key="1">
    <source>
        <dbReference type="EMBL" id="KAA6323158.1"/>
    </source>
</evidence>